<proteinExistence type="predicted"/>
<dbReference type="AlphaFoldDB" id="A0A0W0VEB1"/>
<gene>
    <name evidence="3" type="ORF">Ljor_2730</name>
</gene>
<dbReference type="SFLD" id="SFLDS00019">
    <property type="entry name" value="Glutathione_Transferase_(cytos"/>
    <property type="match status" value="1"/>
</dbReference>
<protein>
    <recommendedName>
        <fullName evidence="5">GST N-terminal domain-containing protein</fullName>
    </recommendedName>
</protein>
<dbReference type="InterPro" id="IPR050931">
    <property type="entry name" value="Mito_Protein_Transport_Metaxin"/>
</dbReference>
<dbReference type="RefSeq" id="WP_058472086.1">
    <property type="nucleotide sequence ID" value="NZ_CAAAIC010000005.1"/>
</dbReference>
<evidence type="ECO:0000259" key="1">
    <source>
        <dbReference type="Pfam" id="PF17171"/>
    </source>
</evidence>
<organism evidence="3 4">
    <name type="scientific">Legionella jordanis</name>
    <dbReference type="NCBI Taxonomy" id="456"/>
    <lineage>
        <taxon>Bacteria</taxon>
        <taxon>Pseudomonadati</taxon>
        <taxon>Pseudomonadota</taxon>
        <taxon>Gammaproteobacteria</taxon>
        <taxon>Legionellales</taxon>
        <taxon>Legionellaceae</taxon>
        <taxon>Legionella</taxon>
    </lineage>
</organism>
<dbReference type="OrthoDB" id="9810080at2"/>
<dbReference type="SFLD" id="SFLDG01180">
    <property type="entry name" value="SUF1"/>
    <property type="match status" value="1"/>
</dbReference>
<dbReference type="SFLD" id="SFLDG01200">
    <property type="entry name" value="SUF1.1"/>
    <property type="match status" value="1"/>
</dbReference>
<dbReference type="SUPFAM" id="SSF47616">
    <property type="entry name" value="GST C-terminal domain-like"/>
    <property type="match status" value="1"/>
</dbReference>
<evidence type="ECO:0000259" key="2">
    <source>
        <dbReference type="Pfam" id="PF17172"/>
    </source>
</evidence>
<dbReference type="InterPro" id="IPR033468">
    <property type="entry name" value="Metaxin_GST"/>
</dbReference>
<dbReference type="STRING" id="456.Ljor_2730"/>
<evidence type="ECO:0000313" key="3">
    <source>
        <dbReference type="EMBL" id="KTD18424.1"/>
    </source>
</evidence>
<dbReference type="InterPro" id="IPR036249">
    <property type="entry name" value="Thioredoxin-like_sf"/>
</dbReference>
<reference evidence="3 4" key="1">
    <citation type="submission" date="2015-11" db="EMBL/GenBank/DDBJ databases">
        <title>Genomic analysis of 38 Legionella species identifies large and diverse effector repertoires.</title>
        <authorList>
            <person name="Burstein D."/>
            <person name="Amaro F."/>
            <person name="Zusman T."/>
            <person name="Lifshitz Z."/>
            <person name="Cohen O."/>
            <person name="Gilbert J.A."/>
            <person name="Pupko T."/>
            <person name="Shuman H.A."/>
            <person name="Segal G."/>
        </authorList>
    </citation>
    <scope>NUCLEOTIDE SEQUENCE [LARGE SCALE GENOMIC DNA]</scope>
    <source>
        <strain evidence="3 4">BL-540</strain>
    </source>
</reference>
<dbReference type="Pfam" id="PF17171">
    <property type="entry name" value="GST_C_6"/>
    <property type="match status" value="1"/>
</dbReference>
<dbReference type="Gene3D" id="1.20.1050.10">
    <property type="match status" value="1"/>
</dbReference>
<sequence>MIILYQFPGMWGLPNASPFCVKLETYLRMAEIPYEIRFVMNPKKSPKGKLPFIKMDGEPYADTELIINHLQEKFGYPLDRHLNHEQRALNLLLEATFCERLYWIMLYFRWLDESEWAHVKQAFFAKIPAFSKWFLPCMVRKNMIKSLKSQGIGRHTPQEVQEMGYRSLDAVAAILADKKYFHGDELTTIDATAFGFLSNILWLPFEDPLKKHVQQHQNLLHYCDKIWTNFYPEMPKPFNLF</sequence>
<dbReference type="SUPFAM" id="SSF52833">
    <property type="entry name" value="Thioredoxin-like"/>
    <property type="match status" value="1"/>
</dbReference>
<dbReference type="InterPro" id="IPR012336">
    <property type="entry name" value="Thioredoxin-like_fold"/>
</dbReference>
<dbReference type="PANTHER" id="PTHR12289">
    <property type="entry name" value="METAXIN RELATED"/>
    <property type="match status" value="1"/>
</dbReference>
<dbReference type="InterPro" id="IPR026928">
    <property type="entry name" value="FAX/IsoI-like"/>
</dbReference>
<keyword evidence="4" id="KW-1185">Reference proteome</keyword>
<dbReference type="InterPro" id="IPR040079">
    <property type="entry name" value="Glutathione_S-Trfase"/>
</dbReference>
<dbReference type="CDD" id="cd03080">
    <property type="entry name" value="GST_N_Metaxin_like"/>
    <property type="match status" value="1"/>
</dbReference>
<name>A0A0W0VEB1_9GAMM</name>
<accession>A0A0W0VEB1</accession>
<dbReference type="CDD" id="cd03193">
    <property type="entry name" value="GST_C_Metaxin"/>
    <property type="match status" value="1"/>
</dbReference>
<dbReference type="Proteomes" id="UP000055035">
    <property type="component" value="Unassembled WGS sequence"/>
</dbReference>
<dbReference type="EMBL" id="LNYJ01000011">
    <property type="protein sequence ID" value="KTD18424.1"/>
    <property type="molecule type" value="Genomic_DNA"/>
</dbReference>
<dbReference type="PATRIC" id="fig|456.5.peg.2925"/>
<evidence type="ECO:0000313" key="4">
    <source>
        <dbReference type="Proteomes" id="UP000055035"/>
    </source>
</evidence>
<feature type="domain" description="Thioredoxin-like fold" evidence="2">
    <location>
        <begin position="18"/>
        <end position="113"/>
    </location>
</feature>
<dbReference type="InterPro" id="IPR036282">
    <property type="entry name" value="Glutathione-S-Trfase_C_sf"/>
</dbReference>
<dbReference type="Pfam" id="PF17172">
    <property type="entry name" value="GST_N_4"/>
    <property type="match status" value="1"/>
</dbReference>
<comment type="caution">
    <text evidence="3">The sequence shown here is derived from an EMBL/GenBank/DDBJ whole genome shotgun (WGS) entry which is preliminary data.</text>
</comment>
<feature type="domain" description="Metaxin glutathione S-transferase" evidence="1">
    <location>
        <begin position="166"/>
        <end position="226"/>
    </location>
</feature>
<evidence type="ECO:0008006" key="5">
    <source>
        <dbReference type="Google" id="ProtNLM"/>
    </source>
</evidence>
<dbReference type="Gene3D" id="3.40.30.10">
    <property type="entry name" value="Glutaredoxin"/>
    <property type="match status" value="1"/>
</dbReference>
<dbReference type="PANTHER" id="PTHR12289:SF41">
    <property type="entry name" value="FAILED AXON CONNECTIONS-RELATED"/>
    <property type="match status" value="1"/>
</dbReference>